<evidence type="ECO:0000313" key="1">
    <source>
        <dbReference type="EMBL" id="RJO76773.1"/>
    </source>
</evidence>
<name>A0A3A4L333_9NOCA</name>
<dbReference type="EMBL" id="QZFU01000016">
    <property type="protein sequence ID" value="RJO76773.1"/>
    <property type="molecule type" value="Genomic_DNA"/>
</dbReference>
<protein>
    <submittedName>
        <fullName evidence="1">Uncharacterized protein</fullName>
    </submittedName>
</protein>
<keyword evidence="2" id="KW-1185">Reference proteome</keyword>
<evidence type="ECO:0000313" key="2">
    <source>
        <dbReference type="Proteomes" id="UP000266677"/>
    </source>
</evidence>
<dbReference type="Proteomes" id="UP000266677">
    <property type="component" value="Unassembled WGS sequence"/>
</dbReference>
<reference evidence="1 2" key="1">
    <citation type="submission" date="2018-09" db="EMBL/GenBank/DDBJ databases">
        <title>YIM PH21274 draft genome.</title>
        <authorList>
            <person name="Miao C."/>
        </authorList>
    </citation>
    <scope>NUCLEOTIDE SEQUENCE [LARGE SCALE GENOMIC DNA]</scope>
    <source>
        <strain evidence="1 2">YIM PH 21724</strain>
    </source>
</reference>
<proteinExistence type="predicted"/>
<accession>A0A3A4L333</accession>
<organism evidence="1 2">
    <name type="scientific">Nocardia panacis</name>
    <dbReference type="NCBI Taxonomy" id="2340916"/>
    <lineage>
        <taxon>Bacteria</taxon>
        <taxon>Bacillati</taxon>
        <taxon>Actinomycetota</taxon>
        <taxon>Actinomycetes</taxon>
        <taxon>Mycobacteriales</taxon>
        <taxon>Nocardiaceae</taxon>
        <taxon>Nocardia</taxon>
    </lineage>
</organism>
<gene>
    <name evidence="1" type="ORF">D5S18_11000</name>
</gene>
<sequence length="126" mass="14544">MSTGEERDAIRLAESWEAHVEKIDRDRSLPWSDRTVWNEYDLCAALLIRDRLESAIRKLPEPVASKMNSYATGADERFMSITVEDSGKRMAAVAKIDLAGQGWWWFRIPDSGPIIEDLARWSRFEE</sequence>
<comment type="caution">
    <text evidence="1">The sequence shown here is derived from an EMBL/GenBank/DDBJ whole genome shotgun (WGS) entry which is preliminary data.</text>
</comment>
<dbReference type="AlphaFoldDB" id="A0A3A4L333"/>